<dbReference type="SUPFAM" id="SSF81606">
    <property type="entry name" value="PP2C-like"/>
    <property type="match status" value="1"/>
</dbReference>
<dbReference type="OrthoDB" id="8362855at2"/>
<dbReference type="EMBL" id="CP021431">
    <property type="protein sequence ID" value="ARU02459.1"/>
    <property type="molecule type" value="Genomic_DNA"/>
</dbReference>
<name>A0A1Y0EGA7_9RHOB</name>
<dbReference type="KEGG" id="lvs:LOKVESSMR4R_03178"/>
<evidence type="ECO:0000313" key="2">
    <source>
        <dbReference type="Proteomes" id="UP000195273"/>
    </source>
</evidence>
<reference evidence="1 2" key="1">
    <citation type="submission" date="2017-05" db="EMBL/GenBank/DDBJ databases">
        <title>Genome Sequence of Loktanella vestfoldensis Strain SMR4r Isolated from a Culture of the Diatom Skeletonema marinoi.</title>
        <authorList>
            <person name="Topel M."/>
            <person name="Pinder M.I.M."/>
            <person name="Johansson O.N."/>
            <person name="Kourtchenko O."/>
            <person name="Godhe A."/>
            <person name="Clarke A.K."/>
        </authorList>
    </citation>
    <scope>NUCLEOTIDE SEQUENCE [LARGE SCALE GENOMIC DNA]</scope>
    <source>
        <strain evidence="1 2">SMR4r</strain>
    </source>
</reference>
<dbReference type="AlphaFoldDB" id="A0A1Y0EGA7"/>
<protein>
    <submittedName>
        <fullName evidence="1">Protein phosphatase 2C</fullName>
    </submittedName>
</protein>
<dbReference type="Gene3D" id="3.60.40.10">
    <property type="entry name" value="PPM-type phosphatase domain"/>
    <property type="match status" value="1"/>
</dbReference>
<dbReference type="Proteomes" id="UP000195273">
    <property type="component" value="Chromosome"/>
</dbReference>
<dbReference type="RefSeq" id="WP_087210472.1">
    <property type="nucleotide sequence ID" value="NZ_CP021431.1"/>
</dbReference>
<evidence type="ECO:0000313" key="1">
    <source>
        <dbReference type="EMBL" id="ARU02459.1"/>
    </source>
</evidence>
<dbReference type="InterPro" id="IPR036457">
    <property type="entry name" value="PPM-type-like_dom_sf"/>
</dbReference>
<organism evidence="1 2">
    <name type="scientific">Yoonia vestfoldensis</name>
    <dbReference type="NCBI Taxonomy" id="245188"/>
    <lineage>
        <taxon>Bacteria</taxon>
        <taxon>Pseudomonadati</taxon>
        <taxon>Pseudomonadota</taxon>
        <taxon>Alphaproteobacteria</taxon>
        <taxon>Rhodobacterales</taxon>
        <taxon>Paracoccaceae</taxon>
        <taxon>Yoonia</taxon>
    </lineage>
</organism>
<gene>
    <name evidence="1" type="ORF">LOKVESSMR4R_03178</name>
</gene>
<accession>A0A1Y0EGA7</accession>
<proteinExistence type="predicted"/>
<keyword evidence="2" id="KW-1185">Reference proteome</keyword>
<sequence>MQIEAASITKYRNGIRNGDDVILTVPGRVYAVFDGATDARGTVVDGVPAGRLAALTVAQATAEVMQDSANRRLAAETIFERLSLALHKRTQDGAFAIPPSTTLALALDCGREWRFLILGDSGIRLNGTDVLQPTKLIDKVSTSARVALFQHLRDQFGSDALDEAEMATRRAIFLGLDQSIAENRIPATLAAEIIQRATQACNLADHADIVESFLRSGICKQYLFANSQGTIFSFDTMNGTAPCLGQWIDRTFPKNEIQSIELFTDGYPTPPETVSLSDWQDTFIRMEDHDFHMLGDFSAVKGATSTEHHDDRSVVILKGLNG</sequence>